<dbReference type="GO" id="GO:0008649">
    <property type="term" value="F:rRNA methyltransferase activity"/>
    <property type="evidence" value="ECO:0007669"/>
    <property type="project" value="InterPro"/>
</dbReference>
<dbReference type="Pfam" id="PF04378">
    <property type="entry name" value="RsmJ"/>
    <property type="match status" value="1"/>
</dbReference>
<sequence length="1380" mass="153765">MYLFYNYAILLNRWQAAEQAEQTAEMLRQLDEPLFQDLRPSLIAGSGGNLVSTGELVPFSSGVAPAAKPGKGKGGTLPDGKGKGTGAGPPSGHHEHAPNMVWAQGPDEAPMLAVEMEFDDEGSSAPEPPKELPDISEGAVYKRMWRLFRPRADGSYLVPECVVHEYQNKETRPGVVRAFERCGYDVAKFVKKVNKTVEDEEEVAINEDWEFLTEEEMQEMNWERIAGVKLHCEGKNGFKRTTLYDNKTMYWANTKITGTKKKTHRSLVARMVEAEEEGTIEDKDLVMDWSRMDMQGADSSLPAQGQNGSISLEGLDKKILQCFPDLEKASVPSAVVHKAGSAIEKALAKLAARQTELKECKKSELVKKPPVCKKMTLRVEMLQEELTKEDAAMNEVWEKGMVEGYGGEIQGQLRQALVKNRNLTVISTAEKLDDAGNAVETPARSKRAGGTQPGPMLQQWAEDYGDGAGSSLLDRKECESSQNRRYLKRSNYLIMTVESCLGSVPQPKQSCSCKDDPVLSRYTDLDVEPNPKRTRASMQHCNSRGHPYLSKFLCCGMASSEYKEHPDLMFEAFRLIAEDLEVLCTDGVEIPGHGCYYGGFLGLKGDMAFHHKLGHLLRSYRNLGRDQDIPMCHLCLAGSENVPFESVEDTPPWHETYCLSDPWPEDDPPDIANIPFDPLCRPAMFRLDVFHLWKVGLGRDLVGSILPENGIQTFCDDSYRRLLQADAALFRGRGIVFLDPPYDSVNSFHIWNLFMIQFLRTKWPDCIVALWYPFIDAVQTANLLARLAELGRGDVLVAEMEVERPSTEQPSRSGTFAYVVCGCKAAGLAGNAAAAVVALLLLLLVLLLLVVVVVLVLQRLAEELSMLGHLLGGSPYHRQVHVSVFWQGAKRMETLSLRAPPLFKDLSPKSNISILTSTSPFPSWACSWPLPLAQRVCPNRRALLSDQVALWLEELDAVLTTCLHAAKQGSRFTYVPTVRTRSRLLVYMSMFMLLGHWLCICGAVTLRGSDRSKAPSLLSLPIAHQSDVDVPSGQNATSLDESGYVYNSSEISILIPETRPLVTLPVVALQAHTHFPELRIQIMYGSTNKQYVQTQKTLVELQQKGVVFLTPMPGDAYDVDRLPDYDHRHQAYSKALTSPEFWKLITTPKVLLAQADTWMCNGAHKHLKDFLQDDYVGAPWTSSRRRCPKKWVGNGGFSLRDREAMLRITQSVRPEPDYLNEDLFFCSNLQDSEKLPSAEVANHFAREGFSEQERSSGPNMPSVGVHNLWLTPDDMRTFFEGQCPGVTLACHGLDPAHPEKGVVDVDPKKEALGSLEFLGEDLVQKWKQEFFPQTVALLQVSNSGIMDSVSLTLMAKIFSSEALHDPSAVDFLRETSKALQ</sequence>
<dbReference type="GO" id="GO:0070475">
    <property type="term" value="P:rRNA base methylation"/>
    <property type="evidence" value="ECO:0007669"/>
    <property type="project" value="InterPro"/>
</dbReference>
<dbReference type="InterPro" id="IPR043729">
    <property type="entry name" value="DUF5672"/>
</dbReference>
<dbReference type="Gene3D" id="3.40.50.150">
    <property type="entry name" value="Vaccinia Virus protein VP39"/>
    <property type="match status" value="1"/>
</dbReference>
<evidence type="ECO:0000313" key="3">
    <source>
        <dbReference type="EMBL" id="OLQ05924.1"/>
    </source>
</evidence>
<name>A0A1Q9EEQ4_SYMMI</name>
<evidence type="ECO:0000259" key="2">
    <source>
        <dbReference type="Pfam" id="PF18922"/>
    </source>
</evidence>
<feature type="region of interest" description="Disordered" evidence="1">
    <location>
        <begin position="436"/>
        <end position="456"/>
    </location>
</feature>
<dbReference type="InterPro" id="IPR007473">
    <property type="entry name" value="RlmJ"/>
</dbReference>
<protein>
    <recommendedName>
        <fullName evidence="2">DUF5672 domain-containing protein</fullName>
    </recommendedName>
</protein>
<comment type="caution">
    <text evidence="3">The sequence shown here is derived from an EMBL/GenBank/DDBJ whole genome shotgun (WGS) entry which is preliminary data.</text>
</comment>
<organism evidence="3 4">
    <name type="scientific">Symbiodinium microadriaticum</name>
    <name type="common">Dinoflagellate</name>
    <name type="synonym">Zooxanthella microadriatica</name>
    <dbReference type="NCBI Taxonomy" id="2951"/>
    <lineage>
        <taxon>Eukaryota</taxon>
        <taxon>Sar</taxon>
        <taxon>Alveolata</taxon>
        <taxon>Dinophyceae</taxon>
        <taxon>Suessiales</taxon>
        <taxon>Symbiodiniaceae</taxon>
        <taxon>Symbiodinium</taxon>
    </lineage>
</organism>
<feature type="region of interest" description="Disordered" evidence="1">
    <location>
        <begin position="62"/>
        <end position="97"/>
    </location>
</feature>
<dbReference type="SUPFAM" id="SSF53335">
    <property type="entry name" value="S-adenosyl-L-methionine-dependent methyltransferases"/>
    <property type="match status" value="1"/>
</dbReference>
<feature type="compositionally biased region" description="Gly residues" evidence="1">
    <location>
        <begin position="72"/>
        <end position="89"/>
    </location>
</feature>
<dbReference type="Proteomes" id="UP000186817">
    <property type="component" value="Unassembled WGS sequence"/>
</dbReference>
<evidence type="ECO:0000256" key="1">
    <source>
        <dbReference type="SAM" id="MobiDB-lite"/>
    </source>
</evidence>
<reference evidence="3 4" key="1">
    <citation type="submission" date="2016-02" db="EMBL/GenBank/DDBJ databases">
        <title>Genome analysis of coral dinoflagellate symbionts highlights evolutionary adaptations to a symbiotic lifestyle.</title>
        <authorList>
            <person name="Aranda M."/>
            <person name="Li Y."/>
            <person name="Liew Y.J."/>
            <person name="Baumgarten S."/>
            <person name="Simakov O."/>
            <person name="Wilson M."/>
            <person name="Piel J."/>
            <person name="Ashoor H."/>
            <person name="Bougouffa S."/>
            <person name="Bajic V.B."/>
            <person name="Ryu T."/>
            <person name="Ravasi T."/>
            <person name="Bayer T."/>
            <person name="Micklem G."/>
            <person name="Kim H."/>
            <person name="Bhak J."/>
            <person name="Lajeunesse T.C."/>
            <person name="Voolstra C.R."/>
        </authorList>
    </citation>
    <scope>NUCLEOTIDE SEQUENCE [LARGE SCALE GENOMIC DNA]</scope>
    <source>
        <strain evidence="3 4">CCMP2467</strain>
    </source>
</reference>
<feature type="domain" description="DUF5672" evidence="2">
    <location>
        <begin position="1125"/>
        <end position="1265"/>
    </location>
</feature>
<proteinExistence type="predicted"/>
<accession>A0A1Q9EEQ4</accession>
<dbReference type="Pfam" id="PF18922">
    <property type="entry name" value="DUF5672"/>
    <property type="match status" value="1"/>
</dbReference>
<keyword evidence="4" id="KW-1185">Reference proteome</keyword>
<evidence type="ECO:0000313" key="4">
    <source>
        <dbReference type="Proteomes" id="UP000186817"/>
    </source>
</evidence>
<dbReference type="OrthoDB" id="416416at2759"/>
<gene>
    <name evidence="3" type="ORF">AK812_SmicGene10854</name>
</gene>
<dbReference type="EMBL" id="LSRX01000172">
    <property type="protein sequence ID" value="OLQ05924.1"/>
    <property type="molecule type" value="Genomic_DNA"/>
</dbReference>
<dbReference type="InterPro" id="IPR029063">
    <property type="entry name" value="SAM-dependent_MTases_sf"/>
</dbReference>